<dbReference type="Pfam" id="PF00534">
    <property type="entry name" value="Glycos_transf_1"/>
    <property type="match status" value="1"/>
</dbReference>
<dbReference type="PANTHER" id="PTHR45947:SF3">
    <property type="entry name" value="SULFOQUINOVOSYL TRANSFERASE SQD2"/>
    <property type="match status" value="1"/>
</dbReference>
<gene>
    <name evidence="3" type="ORF">EVA_01825</name>
</gene>
<accession>J9GPF2</accession>
<dbReference type="Gene3D" id="3.40.50.2000">
    <property type="entry name" value="Glycogen Phosphorylase B"/>
    <property type="match status" value="2"/>
</dbReference>
<dbReference type="SUPFAM" id="SSF53756">
    <property type="entry name" value="UDP-Glycosyltransferase/glycogen phosphorylase"/>
    <property type="match status" value="1"/>
</dbReference>
<protein>
    <submittedName>
        <fullName evidence="3">Capsular polysaccharide biosynthesis glycosyl transferase</fullName>
    </submittedName>
</protein>
<organism evidence="3">
    <name type="scientific">gut metagenome</name>
    <dbReference type="NCBI Taxonomy" id="749906"/>
    <lineage>
        <taxon>unclassified sequences</taxon>
        <taxon>metagenomes</taxon>
        <taxon>organismal metagenomes</taxon>
    </lineage>
</organism>
<feature type="domain" description="Glycosyl transferase family 1" evidence="1">
    <location>
        <begin position="188"/>
        <end position="289"/>
    </location>
</feature>
<dbReference type="GO" id="GO:0016757">
    <property type="term" value="F:glycosyltransferase activity"/>
    <property type="evidence" value="ECO:0007669"/>
    <property type="project" value="InterPro"/>
</dbReference>
<evidence type="ECO:0000313" key="3">
    <source>
        <dbReference type="EMBL" id="EJX10067.1"/>
    </source>
</evidence>
<comment type="caution">
    <text evidence="3">The sequence shown here is derived from an EMBL/GenBank/DDBJ whole genome shotgun (WGS) entry which is preliminary data.</text>
</comment>
<dbReference type="AlphaFoldDB" id="J9GPF2"/>
<dbReference type="InterPro" id="IPR001296">
    <property type="entry name" value="Glyco_trans_1"/>
</dbReference>
<dbReference type="Pfam" id="PF13579">
    <property type="entry name" value="Glyco_trans_4_4"/>
    <property type="match status" value="1"/>
</dbReference>
<dbReference type="PANTHER" id="PTHR45947">
    <property type="entry name" value="SULFOQUINOVOSYL TRANSFERASE SQD2"/>
    <property type="match status" value="1"/>
</dbReference>
<reference evidence="3" key="1">
    <citation type="journal article" date="2012" name="PLoS ONE">
        <title>Gene sets for utilization of primary and secondary nutrition supplies in the distal gut of endangered iberian lynx.</title>
        <authorList>
            <person name="Alcaide M."/>
            <person name="Messina E."/>
            <person name="Richter M."/>
            <person name="Bargiela R."/>
            <person name="Peplies J."/>
            <person name="Huws S.A."/>
            <person name="Newbold C.J."/>
            <person name="Golyshin P.N."/>
            <person name="Simon M.A."/>
            <person name="Lopez G."/>
            <person name="Yakimov M.M."/>
            <person name="Ferrer M."/>
        </authorList>
    </citation>
    <scope>NUCLEOTIDE SEQUENCE</scope>
</reference>
<dbReference type="InterPro" id="IPR050194">
    <property type="entry name" value="Glycosyltransferase_grp1"/>
</dbReference>
<proteinExistence type="predicted"/>
<dbReference type="EMBL" id="AMCI01000262">
    <property type="protein sequence ID" value="EJX10067.1"/>
    <property type="molecule type" value="Genomic_DNA"/>
</dbReference>
<evidence type="ECO:0000259" key="2">
    <source>
        <dbReference type="Pfam" id="PF13579"/>
    </source>
</evidence>
<name>J9GPF2_9ZZZZ</name>
<dbReference type="InterPro" id="IPR028098">
    <property type="entry name" value="Glyco_trans_4-like_N"/>
</dbReference>
<keyword evidence="3" id="KW-0808">Transferase</keyword>
<feature type="domain" description="Glycosyltransferase subfamily 4-like N-terminal" evidence="2">
    <location>
        <begin position="23"/>
        <end position="168"/>
    </location>
</feature>
<sequence length="291" mass="33079">MQQPKKIIRAVTVAQSVGFFEPMVRDLQEQGYEIVSVSSDGPELERLRAKGVKTVVVPMERRMAPLKDVVSLVRLICLFAKERPYMVHSMTPKAGMLCMLAAWLTRVPRRVHTFTGLVWPTTKGMARRILMFTDWLTCACATHVLPEGRGVMEDLRQVTRKPMRVLGYGNVRGVDMEMFSRRPEVMARAAELRKEGVFTFLFVGRLVGDKGINELVEAFARLYEEWGERVRLVLVGPYEPQLDPLRPEAERLIDALPSIEVVGAKSGDELRAWYAAADAFVFPSYREGFRM</sequence>
<evidence type="ECO:0000259" key="1">
    <source>
        <dbReference type="Pfam" id="PF00534"/>
    </source>
</evidence>